<name>A0A7K9CIB3_9PICI</name>
<dbReference type="InterPro" id="IPR007110">
    <property type="entry name" value="Ig-like_dom"/>
</dbReference>
<keyword evidence="6" id="KW-1185">Reference proteome</keyword>
<dbReference type="PANTHER" id="PTHR23268">
    <property type="entry name" value="T-CELL RECEPTOR BETA CHAIN"/>
    <property type="match status" value="1"/>
</dbReference>
<feature type="domain" description="Ig-like" evidence="4">
    <location>
        <begin position="3"/>
        <end position="102"/>
    </location>
</feature>
<dbReference type="PANTHER" id="PTHR23268:SF28">
    <property type="entry name" value="T CELL RECEPTOR BETA VARIABLE 19"/>
    <property type="match status" value="1"/>
</dbReference>
<dbReference type="PROSITE" id="PS50835">
    <property type="entry name" value="IG_LIKE"/>
    <property type="match status" value="1"/>
</dbReference>
<dbReference type="AlphaFoldDB" id="A0A7K9CIB3"/>
<evidence type="ECO:0000313" key="5">
    <source>
        <dbReference type="EMBL" id="NXG51888.1"/>
    </source>
</evidence>
<dbReference type="InterPro" id="IPR036179">
    <property type="entry name" value="Ig-like_dom_sf"/>
</dbReference>
<keyword evidence="2" id="KW-0391">Immunity</keyword>
<dbReference type="GO" id="GO:0005886">
    <property type="term" value="C:plasma membrane"/>
    <property type="evidence" value="ECO:0007669"/>
    <property type="project" value="TreeGrafter"/>
</dbReference>
<protein>
    <submittedName>
        <fullName evidence="5">TVA4 protein</fullName>
    </submittedName>
</protein>
<dbReference type="SMART" id="SM00406">
    <property type="entry name" value="IGv"/>
    <property type="match status" value="1"/>
</dbReference>
<feature type="non-terminal residue" evidence="5">
    <location>
        <position position="102"/>
    </location>
</feature>
<dbReference type="Pfam" id="PF07686">
    <property type="entry name" value="V-set"/>
    <property type="match status" value="1"/>
</dbReference>
<evidence type="ECO:0000259" key="4">
    <source>
        <dbReference type="PROSITE" id="PS50835"/>
    </source>
</evidence>
<evidence type="ECO:0000256" key="2">
    <source>
        <dbReference type="ARBA" id="ARBA00022859"/>
    </source>
</evidence>
<dbReference type="InterPro" id="IPR013783">
    <property type="entry name" value="Ig-like_fold"/>
</dbReference>
<accession>A0A7K9CIB3</accession>
<keyword evidence="1" id="KW-0732">Signal</keyword>
<evidence type="ECO:0000256" key="3">
    <source>
        <dbReference type="SAM" id="MobiDB-lite"/>
    </source>
</evidence>
<feature type="region of interest" description="Disordered" evidence="3">
    <location>
        <begin position="1"/>
        <end position="25"/>
    </location>
</feature>
<evidence type="ECO:0000313" key="6">
    <source>
        <dbReference type="Proteomes" id="UP000574528"/>
    </source>
</evidence>
<dbReference type="InterPro" id="IPR013106">
    <property type="entry name" value="Ig_V-set"/>
</dbReference>
<comment type="caution">
    <text evidence="5">The sequence shown here is derived from an EMBL/GenBank/DDBJ whole genome shotgun (WGS) entry which is preliminary data.</text>
</comment>
<dbReference type="InterPro" id="IPR050413">
    <property type="entry name" value="TCR_beta_variable"/>
</dbReference>
<sequence length="102" mass="10901">SFPAAAAARAQVQQEPSANTTEGTGISITCSHPSIQSHQIIYWYRQLPGQGPTFLAGVFHGSQELQSLPGRLSVAADRRSCSLWLARPRLSDAAVYCCALGD</sequence>
<feature type="non-terminal residue" evidence="5">
    <location>
        <position position="1"/>
    </location>
</feature>
<evidence type="ECO:0000256" key="1">
    <source>
        <dbReference type="ARBA" id="ARBA00022729"/>
    </source>
</evidence>
<dbReference type="SUPFAM" id="SSF48726">
    <property type="entry name" value="Immunoglobulin"/>
    <property type="match status" value="1"/>
</dbReference>
<gene>
    <name evidence="5" type="primary">Trav4</name>
    <name evidence="5" type="ORF">PSIHAE_R09981</name>
</gene>
<proteinExistence type="predicted"/>
<dbReference type="GO" id="GO:0002376">
    <property type="term" value="P:immune system process"/>
    <property type="evidence" value="ECO:0007669"/>
    <property type="project" value="UniProtKB-KW"/>
</dbReference>
<dbReference type="GO" id="GO:0007166">
    <property type="term" value="P:cell surface receptor signaling pathway"/>
    <property type="evidence" value="ECO:0007669"/>
    <property type="project" value="TreeGrafter"/>
</dbReference>
<feature type="compositionally biased region" description="Polar residues" evidence="3">
    <location>
        <begin position="11"/>
        <end position="25"/>
    </location>
</feature>
<dbReference type="OrthoDB" id="9631130at2759"/>
<dbReference type="Gene3D" id="2.60.40.10">
    <property type="entry name" value="Immunoglobulins"/>
    <property type="match status" value="1"/>
</dbReference>
<dbReference type="EMBL" id="VWZI01020355">
    <property type="protein sequence ID" value="NXG51888.1"/>
    <property type="molecule type" value="Genomic_DNA"/>
</dbReference>
<reference evidence="5 6" key="1">
    <citation type="submission" date="2019-09" db="EMBL/GenBank/DDBJ databases">
        <title>Bird 10,000 Genomes (B10K) Project - Family phase.</title>
        <authorList>
            <person name="Zhang G."/>
        </authorList>
    </citation>
    <scope>NUCLEOTIDE SEQUENCE [LARGE SCALE GENOMIC DNA]</scope>
    <source>
        <strain evidence="5">B10K-DU-001-24</strain>
        <tissue evidence="5">Muscle</tissue>
    </source>
</reference>
<organism evidence="5 6">
    <name type="scientific">Psilopogon haemacephalus</name>
    <name type="common">coppersmith barbet</name>
    <dbReference type="NCBI Taxonomy" id="2585815"/>
    <lineage>
        <taxon>Eukaryota</taxon>
        <taxon>Metazoa</taxon>
        <taxon>Chordata</taxon>
        <taxon>Craniata</taxon>
        <taxon>Vertebrata</taxon>
        <taxon>Euteleostomi</taxon>
        <taxon>Archelosauria</taxon>
        <taxon>Archosauria</taxon>
        <taxon>Dinosauria</taxon>
        <taxon>Saurischia</taxon>
        <taxon>Theropoda</taxon>
        <taxon>Coelurosauria</taxon>
        <taxon>Aves</taxon>
        <taxon>Neognathae</taxon>
        <taxon>Neoaves</taxon>
        <taxon>Telluraves</taxon>
        <taxon>Coraciimorphae</taxon>
        <taxon>Piciformes</taxon>
        <taxon>Megalaimidae</taxon>
        <taxon>Psilopogon</taxon>
    </lineage>
</organism>
<dbReference type="Proteomes" id="UP000574528">
    <property type="component" value="Unassembled WGS sequence"/>
</dbReference>
<feature type="compositionally biased region" description="Low complexity" evidence="3">
    <location>
        <begin position="1"/>
        <end position="10"/>
    </location>
</feature>